<dbReference type="RefSeq" id="WP_055096155.1">
    <property type="nucleotide sequence ID" value="NZ_JRLF01000012.1"/>
</dbReference>
<proteinExistence type="predicted"/>
<organism evidence="2 3">
    <name type="scientific">Flavobacterium aquidurense</name>
    <dbReference type="NCBI Taxonomy" id="362413"/>
    <lineage>
        <taxon>Bacteria</taxon>
        <taxon>Pseudomonadati</taxon>
        <taxon>Bacteroidota</taxon>
        <taxon>Flavobacteriia</taxon>
        <taxon>Flavobacteriales</taxon>
        <taxon>Flavobacteriaceae</taxon>
        <taxon>Flavobacterium</taxon>
    </lineage>
</organism>
<dbReference type="PATRIC" id="fig|362413.3.peg.1240"/>
<dbReference type="EMBL" id="JRLF01000012">
    <property type="protein sequence ID" value="KQB39583.1"/>
    <property type="molecule type" value="Genomic_DNA"/>
</dbReference>
<dbReference type="Pfam" id="PF13460">
    <property type="entry name" value="NAD_binding_10"/>
    <property type="match status" value="1"/>
</dbReference>
<gene>
    <name evidence="2" type="ORF">RC62_1269</name>
</gene>
<dbReference type="InterPro" id="IPR051604">
    <property type="entry name" value="Ergot_Alk_Oxidoreductase"/>
</dbReference>
<evidence type="ECO:0000313" key="2">
    <source>
        <dbReference type="EMBL" id="KQB39583.1"/>
    </source>
</evidence>
<dbReference type="InterPro" id="IPR016040">
    <property type="entry name" value="NAD(P)-bd_dom"/>
</dbReference>
<feature type="domain" description="NAD(P)-binding" evidence="1">
    <location>
        <begin position="7"/>
        <end position="152"/>
    </location>
</feature>
<name>A0A0Q1BG69_9FLAO</name>
<dbReference type="STRING" id="362413.RC62_1269"/>
<reference evidence="2 3" key="1">
    <citation type="submission" date="2014-09" db="EMBL/GenBank/DDBJ databases">
        <title>Genome sequence of Flavobacterium aquidurense RC62.</title>
        <authorList>
            <person name="Kim J.F."/>
            <person name="Kwak M.-J."/>
        </authorList>
    </citation>
    <scope>NUCLEOTIDE SEQUENCE [LARGE SCALE GENOMIC DNA]</scope>
    <source>
        <strain evidence="2 3">RC62</strain>
    </source>
</reference>
<sequence>MKITITGSLGNISKPLTQELVQKGHNVTVISSSNEKQSEIESLAALAAIGSVEDVAFLTKAFTGADAVYCMIPRANYFDPNLDLDAFTRKIGNNYAEAIQKSGVKRVVFLSSIGAHLEQNSGIIQRYNEIETVLKQLQNVSFTFMRPTSFYYNLLAYIPAIKSQGIIAANYGGDSMVPWVSPNDIAAAIAEEIVKLPAGNNIRYVASEEVTGDETARILGAAIGKPDLKWVLTSDEETLSGLVNIGMQPKIAHGLVEMYAGLYSGLLGEDYQRNKPAVMGKVKLADYAKEFAAIYNQK</sequence>
<evidence type="ECO:0000259" key="1">
    <source>
        <dbReference type="Pfam" id="PF13460"/>
    </source>
</evidence>
<dbReference type="SUPFAM" id="SSF51735">
    <property type="entry name" value="NAD(P)-binding Rossmann-fold domains"/>
    <property type="match status" value="1"/>
</dbReference>
<dbReference type="PANTHER" id="PTHR43162">
    <property type="match status" value="1"/>
</dbReference>
<accession>A0A0Q1BG69</accession>
<protein>
    <submittedName>
        <fullName evidence="2">NmrA family protein</fullName>
    </submittedName>
</protein>
<dbReference type="Gene3D" id="3.40.50.720">
    <property type="entry name" value="NAD(P)-binding Rossmann-like Domain"/>
    <property type="match status" value="1"/>
</dbReference>
<dbReference type="Proteomes" id="UP000050443">
    <property type="component" value="Unassembled WGS sequence"/>
</dbReference>
<dbReference type="AlphaFoldDB" id="A0A0Q1BG69"/>
<comment type="caution">
    <text evidence="2">The sequence shown here is derived from an EMBL/GenBank/DDBJ whole genome shotgun (WGS) entry which is preliminary data.</text>
</comment>
<dbReference type="PANTHER" id="PTHR43162:SF1">
    <property type="entry name" value="PRESTALK A DIFFERENTIATION PROTEIN A"/>
    <property type="match status" value="1"/>
</dbReference>
<evidence type="ECO:0000313" key="3">
    <source>
        <dbReference type="Proteomes" id="UP000050443"/>
    </source>
</evidence>
<dbReference type="InterPro" id="IPR036291">
    <property type="entry name" value="NAD(P)-bd_dom_sf"/>
</dbReference>
<dbReference type="OrthoDB" id="2149806at2"/>
<dbReference type="Gene3D" id="3.90.25.10">
    <property type="entry name" value="UDP-galactose 4-epimerase, domain 1"/>
    <property type="match status" value="1"/>
</dbReference>